<dbReference type="PANTHER" id="PTHR10993:SF7">
    <property type="entry name" value="LIPOYLTRANSFERASE 2, MITOCHONDRIAL-RELATED"/>
    <property type="match status" value="1"/>
</dbReference>
<dbReference type="HAMAP" id="MF_00013">
    <property type="entry name" value="LipB"/>
    <property type="match status" value="1"/>
</dbReference>
<evidence type="ECO:0000256" key="2">
    <source>
        <dbReference type="ARBA" id="ARBA00007907"/>
    </source>
</evidence>
<evidence type="ECO:0000313" key="7">
    <source>
        <dbReference type="Proteomes" id="UP000504609"/>
    </source>
</evidence>
<dbReference type="NCBIfam" id="TIGR00214">
    <property type="entry name" value="lipB"/>
    <property type="match status" value="1"/>
</dbReference>
<sequence>MEMILSTPSASFFPSCGRTHRRPESPWSHPRKVIAKFDRVLHPKASKSRLTLNAQQRTCECFDLHRDLIPYNDAWSWQKDIVREKIALIDANEDCPDSLIVLQHPPVYTLGTNSTEEFLNFDPKDSPFSIYRTERGGEVTYHGPGQIVMYPIINLRNHKMDLHWYLRALEEVIIRVLSSTFSINANRVDGLTGVWAGNQKLAAIGIRVSKWITFHGLALNVTTDLSPFNLIVPCGIRNRQVGNIKELLLLLREAENSIHFDKDSQLIDITFEALIHQFAQVFQVDIHQKTTPPPFLESLKQAPPSSPG</sequence>
<evidence type="ECO:0000313" key="8">
    <source>
        <dbReference type="RefSeq" id="XP_022945515.1"/>
    </source>
</evidence>
<dbReference type="PROSITE" id="PS51733">
    <property type="entry name" value="BPL_LPL_CATALYTIC"/>
    <property type="match status" value="1"/>
</dbReference>
<evidence type="ECO:0000256" key="1">
    <source>
        <dbReference type="ARBA" id="ARBA00004821"/>
    </source>
</evidence>
<evidence type="ECO:0000256" key="3">
    <source>
        <dbReference type="ARBA" id="ARBA00012334"/>
    </source>
</evidence>
<dbReference type="RefSeq" id="XP_022945515.1">
    <property type="nucleotide sequence ID" value="XM_023089747.1"/>
</dbReference>
<gene>
    <name evidence="8" type="primary">LOC111449727</name>
</gene>
<dbReference type="InterPro" id="IPR045864">
    <property type="entry name" value="aa-tRNA-synth_II/BPL/LPL"/>
</dbReference>
<evidence type="ECO:0000256" key="5">
    <source>
        <dbReference type="ARBA" id="ARBA00023315"/>
    </source>
</evidence>
<dbReference type="InterPro" id="IPR004143">
    <property type="entry name" value="BPL_LPL_catalytic"/>
</dbReference>
<dbReference type="CDD" id="cd16444">
    <property type="entry name" value="LipB"/>
    <property type="match status" value="1"/>
</dbReference>
<dbReference type="InterPro" id="IPR020605">
    <property type="entry name" value="Octanoyltransferase_CS"/>
</dbReference>
<accession>A0A6J1G154</accession>
<dbReference type="NCBIfam" id="NF010925">
    <property type="entry name" value="PRK14345.1"/>
    <property type="match status" value="1"/>
</dbReference>
<dbReference type="SUPFAM" id="SSF55681">
    <property type="entry name" value="Class II aaRS and biotin synthetases"/>
    <property type="match status" value="1"/>
</dbReference>
<dbReference type="Pfam" id="PF21948">
    <property type="entry name" value="LplA-B_cat"/>
    <property type="match status" value="1"/>
</dbReference>
<dbReference type="InterPro" id="IPR000544">
    <property type="entry name" value="Octanoyltransferase"/>
</dbReference>
<dbReference type="KEGG" id="cmos:111449727"/>
<dbReference type="GeneID" id="111449727"/>
<dbReference type="AlphaFoldDB" id="A0A6J1G154"/>
<dbReference type="EC" id="2.3.1.181" evidence="3"/>
<evidence type="ECO:0000259" key="6">
    <source>
        <dbReference type="PROSITE" id="PS51733"/>
    </source>
</evidence>
<dbReference type="Proteomes" id="UP000504609">
    <property type="component" value="Unplaced"/>
</dbReference>
<feature type="domain" description="BPL/LPL catalytic" evidence="6">
    <location>
        <begin position="93"/>
        <end position="286"/>
    </location>
</feature>
<dbReference type="GO" id="GO:0009249">
    <property type="term" value="P:protein lipoylation"/>
    <property type="evidence" value="ECO:0007669"/>
    <property type="project" value="InterPro"/>
</dbReference>
<dbReference type="Gene3D" id="3.30.930.10">
    <property type="entry name" value="Bira Bifunctional Protein, Domain 2"/>
    <property type="match status" value="1"/>
</dbReference>
<dbReference type="UniPathway" id="UPA00538">
    <property type="reaction ID" value="UER00592"/>
</dbReference>
<keyword evidence="5" id="KW-0012">Acyltransferase</keyword>
<organism evidence="7 8">
    <name type="scientific">Cucurbita moschata</name>
    <name type="common">Winter crookneck squash</name>
    <name type="synonym">Cucurbita pepo var. moschata</name>
    <dbReference type="NCBI Taxonomy" id="3662"/>
    <lineage>
        <taxon>Eukaryota</taxon>
        <taxon>Viridiplantae</taxon>
        <taxon>Streptophyta</taxon>
        <taxon>Embryophyta</taxon>
        <taxon>Tracheophyta</taxon>
        <taxon>Spermatophyta</taxon>
        <taxon>Magnoliopsida</taxon>
        <taxon>eudicotyledons</taxon>
        <taxon>Gunneridae</taxon>
        <taxon>Pentapetalae</taxon>
        <taxon>rosids</taxon>
        <taxon>fabids</taxon>
        <taxon>Cucurbitales</taxon>
        <taxon>Cucurbitaceae</taxon>
        <taxon>Cucurbiteae</taxon>
        <taxon>Cucurbita</taxon>
    </lineage>
</organism>
<dbReference type="GO" id="GO:0033819">
    <property type="term" value="F:lipoyl(octanoyl) transferase activity"/>
    <property type="evidence" value="ECO:0007669"/>
    <property type="project" value="UniProtKB-EC"/>
</dbReference>
<dbReference type="PANTHER" id="PTHR10993">
    <property type="entry name" value="OCTANOYLTRANSFERASE"/>
    <property type="match status" value="1"/>
</dbReference>
<proteinExistence type="inferred from homology"/>
<keyword evidence="7" id="KW-1185">Reference proteome</keyword>
<keyword evidence="4" id="KW-0808">Transferase</keyword>
<reference evidence="8" key="1">
    <citation type="submission" date="2025-08" db="UniProtKB">
        <authorList>
            <consortium name="RefSeq"/>
        </authorList>
    </citation>
    <scope>IDENTIFICATION</scope>
    <source>
        <tissue evidence="8">Young leaves</tissue>
    </source>
</reference>
<protein>
    <recommendedName>
        <fullName evidence="3">lipoyl(octanoyl) transferase</fullName>
        <ecNumber evidence="3">2.3.1.181</ecNumber>
    </recommendedName>
</protein>
<evidence type="ECO:0000256" key="4">
    <source>
        <dbReference type="ARBA" id="ARBA00022679"/>
    </source>
</evidence>
<name>A0A6J1G154_CUCMO</name>
<comment type="similarity">
    <text evidence="2">Belongs to the LipB family.</text>
</comment>
<dbReference type="PROSITE" id="PS01313">
    <property type="entry name" value="LIPB"/>
    <property type="match status" value="1"/>
</dbReference>
<comment type="pathway">
    <text evidence="1">Protein modification; protein lipoylation via endogenous pathway; protein N(6)-(lipoyl)lysine from octanoyl-[acyl-carrier-protein]: step 1/2.</text>
</comment>